<dbReference type="PROSITE" id="PS51194">
    <property type="entry name" value="HELICASE_CTER"/>
    <property type="match status" value="1"/>
</dbReference>
<dbReference type="Pfam" id="PF18147">
    <property type="entry name" value="Suv3_C_1"/>
    <property type="match status" value="1"/>
</dbReference>
<keyword evidence="9" id="KW-0067">ATP-binding</keyword>
<evidence type="ECO:0000256" key="8">
    <source>
        <dbReference type="ARBA" id="ARBA00022806"/>
    </source>
</evidence>
<keyword evidence="14" id="KW-0175">Coiled coil</keyword>
<dbReference type="Pfam" id="PF18114">
    <property type="entry name" value="Suv3_N"/>
    <property type="match status" value="1"/>
</dbReference>
<dbReference type="InterPro" id="IPR041082">
    <property type="entry name" value="Suv3_C_1"/>
</dbReference>
<dbReference type="Pfam" id="PF22527">
    <property type="entry name" value="DEXQc_Suv3"/>
    <property type="match status" value="1"/>
</dbReference>
<comment type="catalytic activity">
    <reaction evidence="12">
        <text>ATP + H2O = ADP + phosphate + H(+)</text>
        <dbReference type="Rhea" id="RHEA:13065"/>
        <dbReference type="ChEBI" id="CHEBI:15377"/>
        <dbReference type="ChEBI" id="CHEBI:15378"/>
        <dbReference type="ChEBI" id="CHEBI:30616"/>
        <dbReference type="ChEBI" id="CHEBI:43474"/>
        <dbReference type="ChEBI" id="CHEBI:456216"/>
        <dbReference type="EC" id="3.6.4.13"/>
    </reaction>
</comment>
<dbReference type="Proteomes" id="UP000494165">
    <property type="component" value="Unassembled WGS sequence"/>
</dbReference>
<evidence type="ECO:0000256" key="10">
    <source>
        <dbReference type="ARBA" id="ARBA00022946"/>
    </source>
</evidence>
<dbReference type="InterPro" id="IPR044774">
    <property type="entry name" value="Suv3_DEXQc"/>
</dbReference>
<feature type="region of interest" description="Disordered" evidence="15">
    <location>
        <begin position="1485"/>
        <end position="1506"/>
    </location>
</feature>
<feature type="compositionally biased region" description="Polar residues" evidence="15">
    <location>
        <begin position="871"/>
        <end position="883"/>
    </location>
</feature>
<dbReference type="PANTHER" id="PTHR12131:SF1">
    <property type="entry name" value="ATP-DEPENDENT RNA HELICASE SUPV3L1, MITOCHONDRIAL-RELATED"/>
    <property type="match status" value="1"/>
</dbReference>
<feature type="coiled-coil region" evidence="14">
    <location>
        <begin position="1283"/>
        <end position="1323"/>
    </location>
</feature>
<dbReference type="InterPro" id="IPR050699">
    <property type="entry name" value="RNA-DNA_Helicase"/>
</dbReference>
<dbReference type="FunFam" id="1.20.58.1080:FF:000001">
    <property type="entry name" value="ATP-dependent RNA helicase SUPV3L1, mitochondrial"/>
    <property type="match status" value="1"/>
</dbReference>
<dbReference type="Gene3D" id="1.10.1740.140">
    <property type="match status" value="1"/>
</dbReference>
<dbReference type="Gene3D" id="1.20.58.1080">
    <property type="match status" value="1"/>
</dbReference>
<evidence type="ECO:0000256" key="2">
    <source>
        <dbReference type="ARBA" id="ARBA00001946"/>
    </source>
</evidence>
<keyword evidence="10" id="KW-0809">Transit peptide</keyword>
<keyword evidence="11" id="KW-0496">Mitochondrion</keyword>
<keyword evidence="6" id="KW-0547">Nucleotide-binding</keyword>
<keyword evidence="8" id="KW-0347">Helicase</keyword>
<feature type="compositionally biased region" description="Polar residues" evidence="15">
    <location>
        <begin position="936"/>
        <end position="947"/>
    </location>
</feature>
<protein>
    <recommendedName>
        <fullName evidence="13">ATP-dependent RNA helicase SUV3 homolog, mitochondrial</fullName>
        <ecNumber evidence="5">3.6.4.13</ecNumber>
    </recommendedName>
</protein>
<feature type="compositionally biased region" description="Basic residues" evidence="15">
    <location>
        <begin position="989"/>
        <end position="999"/>
    </location>
</feature>
<dbReference type="SMART" id="SM00490">
    <property type="entry name" value="HELICc"/>
    <property type="match status" value="1"/>
</dbReference>
<dbReference type="InterPro" id="IPR001650">
    <property type="entry name" value="Helicase_C-like"/>
</dbReference>
<evidence type="ECO:0000313" key="18">
    <source>
        <dbReference type="Proteomes" id="UP000494165"/>
    </source>
</evidence>
<comment type="similarity">
    <text evidence="4">Belongs to the helicase family.</text>
</comment>
<evidence type="ECO:0000256" key="1">
    <source>
        <dbReference type="ARBA" id="ARBA00001936"/>
    </source>
</evidence>
<dbReference type="CDD" id="cd17913">
    <property type="entry name" value="DEXQc_Suv3"/>
    <property type="match status" value="1"/>
</dbReference>
<name>A0A8S1CEA6_9INSE</name>
<keyword evidence="7" id="KW-0378">Hydrolase</keyword>
<sequence length="1506" mass="169773">MLGSSRARVVNVARRLKNVKLCSQRSGLLEQSCCPVVSSFRGKKDDSSFSHLFVPVPVKPSSDDINIGAELTGAEINKDDLLRVLNKFYQRKEIKNLAKEHGLDHHLMHQAYVSFRRYCLEAAALPADLHIILADILQGAGAVDSIFPYFLRHAKTAFPHLECMDDLRKISDLREPANWYPEARALTRKVIFHAGPTNSGKTYHALERFMSAKSGVYCGPLKLLAVEVFNKSNTKGTPCDLVTGEERRCGNADGSAAQHVACTVEMTSLNQHFEVAVIDEIQMMKDDQRGWAWTRALLGVQADEIHVCGEPGTGELLQSLLNTTGEDLEIRNYKRLTKLEVETTALGTLSNVLPGDCIVCFSKVDIYSVSRQIEALGNEVAVIYGGLPPGTKLAQASKFNDPKNPCKILVATDAIGMGLNLSIKRVIFYSLIKPVVNERGEKEMDTISVSSALQIAGRAGRYGTEYENGRVTTFKADDLPVLKSLLSQTPDPIKKAGLHPTADQIELYAYHLPNSVLSNLMDIFVTLSTVDDSLYFICNIEDFKFLADMIQHVPLPLRARYVFCCAPINKKMPFVCTMFLKFARQYSKNEAITFDWLCRNIGWPFSAPRTIIDLVHLEAVFDVLDLYLWLSYRFMDLFPDANLVRDMQNELDAIIQQGVFQLTRLLKNSEQGRDEDEFTMSRYKQARMKKRIPVEEATLPSGRLTERLLAQGLLTPNMLQELRKEWNQSGEEPAASVSNTDQFVFFACFHCQVNHRREFSCSTSSHRQEVVKMEGPSRRRLPLLLTLDNFDCVEARDSPYVLTSPRSLEACKVLGIKPVELLYQSLEEVRQKLGESASLDRVISVYQNLERERRSKIEACKAVRDHLSLSTTADIKENQNPSPKSRKEQIERDNNNVARHDKALRSLENNSEETSGESSAVKSTPPSKQGIKAHGSPNSRKSPTSSALKKGSFLIKSPSPILKNISPSSSRKSSPTQIPAPTFKVSATPRRRSIAKTRPRTVPNRTCARSPPLRKSSFGFPYSAGKNRVTRFSPDCGRPKSSTSYSSSLSGSHKHYPSRRLINSATTTRSSCLSPFKSARSSSKWTSGSDLTSCRKSLFGEIKSQLNLASATIPEHDRRILDSMVLKREQEIAAKQLAFESHQAWEEAREERNKEKEKQACVYRDYLNKKRRLENEMSERKMALLKKEEQEAKMRLQQNLAEKEMRVAANLKAVAVSKSHGQGDKADALEQQRAAVASAREQIQEQMEQWRQGVGRRQVEKLNRAHEARERSAEHIRRRVASANRVEEMRRAERKKLMEEERNQALAAMRAKCEEKLKKAETRLSTISVDKERNLKGQSEARTVKFESARRMHAELEQGLQQWRQHCRHLQTKAAEDAAKRATQQYLEKKRKAESANKAKEEHHTIVMSRISANQNALLEARRSALLAKEDKMRRLQLLRESSVHESRSTAQSTALLRDSVRRTLTPDTFDKLVARTALETRVTASRSSTISSLPTSSSKSHILLG</sequence>
<dbReference type="Pfam" id="PF12513">
    <property type="entry name" value="SUV3_C"/>
    <property type="match status" value="1"/>
</dbReference>
<dbReference type="InterPro" id="IPR055206">
    <property type="entry name" value="DEXQc_SUV3"/>
</dbReference>
<dbReference type="GO" id="GO:0003724">
    <property type="term" value="F:RNA helicase activity"/>
    <property type="evidence" value="ECO:0007669"/>
    <property type="project" value="UniProtKB-EC"/>
</dbReference>
<dbReference type="SUPFAM" id="SSF52540">
    <property type="entry name" value="P-loop containing nucleoside triphosphate hydrolases"/>
    <property type="match status" value="2"/>
</dbReference>
<feature type="compositionally biased region" description="Low complexity" evidence="15">
    <location>
        <begin position="966"/>
        <end position="975"/>
    </location>
</feature>
<comment type="cofactor">
    <cofactor evidence="1">
        <name>Mn(2+)</name>
        <dbReference type="ChEBI" id="CHEBI:29035"/>
    </cofactor>
</comment>
<evidence type="ECO:0000256" key="14">
    <source>
        <dbReference type="SAM" id="Coils"/>
    </source>
</evidence>
<dbReference type="FunFam" id="3.40.50.300:FF:000446">
    <property type="entry name" value="ATP-dependent RNA helicase SUPV3L1, mitochondrial"/>
    <property type="match status" value="1"/>
</dbReference>
<accession>A0A8S1CEA6</accession>
<dbReference type="GO" id="GO:0000965">
    <property type="term" value="P:mitochondrial RNA 3'-end processing"/>
    <property type="evidence" value="ECO:0007669"/>
    <property type="project" value="TreeGrafter"/>
</dbReference>
<proteinExistence type="inferred from homology"/>
<dbReference type="Gene3D" id="1.20.272.40">
    <property type="match status" value="1"/>
</dbReference>
<dbReference type="CDD" id="cd18805">
    <property type="entry name" value="SF2_C_suv3"/>
    <property type="match status" value="1"/>
</dbReference>
<dbReference type="GO" id="GO:0016787">
    <property type="term" value="F:hydrolase activity"/>
    <property type="evidence" value="ECO:0007669"/>
    <property type="project" value="UniProtKB-KW"/>
</dbReference>
<reference evidence="17 18" key="1">
    <citation type="submission" date="2020-04" db="EMBL/GenBank/DDBJ databases">
        <authorList>
            <person name="Alioto T."/>
            <person name="Alioto T."/>
            <person name="Gomez Garrido J."/>
        </authorList>
    </citation>
    <scope>NUCLEOTIDE SEQUENCE [LARGE SCALE GENOMIC DNA]</scope>
</reference>
<dbReference type="Gene3D" id="3.40.50.300">
    <property type="entry name" value="P-loop containing nucleotide triphosphate hydrolases"/>
    <property type="match status" value="2"/>
</dbReference>
<dbReference type="PANTHER" id="PTHR12131">
    <property type="entry name" value="ATP-DEPENDENT RNA AND DNA HELICASE"/>
    <property type="match status" value="1"/>
</dbReference>
<feature type="coiled-coil region" evidence="14">
    <location>
        <begin position="1156"/>
        <end position="1249"/>
    </location>
</feature>
<evidence type="ECO:0000256" key="4">
    <source>
        <dbReference type="ARBA" id="ARBA00008708"/>
    </source>
</evidence>
<organism evidence="17 18">
    <name type="scientific">Cloeon dipterum</name>
    <dbReference type="NCBI Taxonomy" id="197152"/>
    <lineage>
        <taxon>Eukaryota</taxon>
        <taxon>Metazoa</taxon>
        <taxon>Ecdysozoa</taxon>
        <taxon>Arthropoda</taxon>
        <taxon>Hexapoda</taxon>
        <taxon>Insecta</taxon>
        <taxon>Pterygota</taxon>
        <taxon>Palaeoptera</taxon>
        <taxon>Ephemeroptera</taxon>
        <taxon>Pisciforma</taxon>
        <taxon>Baetidae</taxon>
        <taxon>Cloeon</taxon>
    </lineage>
</organism>
<dbReference type="GO" id="GO:0045025">
    <property type="term" value="C:mitochondrial degradosome"/>
    <property type="evidence" value="ECO:0007669"/>
    <property type="project" value="TreeGrafter"/>
</dbReference>
<keyword evidence="18" id="KW-1185">Reference proteome</keyword>
<comment type="cofactor">
    <cofactor evidence="2">
        <name>Mg(2+)</name>
        <dbReference type="ChEBI" id="CHEBI:18420"/>
    </cofactor>
</comment>
<comment type="subcellular location">
    <subcellularLocation>
        <location evidence="3">Mitochondrion</location>
    </subcellularLocation>
</comment>
<dbReference type="Pfam" id="PF00271">
    <property type="entry name" value="Helicase_C"/>
    <property type="match status" value="1"/>
</dbReference>
<evidence type="ECO:0000256" key="6">
    <source>
        <dbReference type="ARBA" id="ARBA00022741"/>
    </source>
</evidence>
<dbReference type="InterPro" id="IPR029090">
    <property type="entry name" value="DUF4659"/>
</dbReference>
<evidence type="ECO:0000256" key="7">
    <source>
        <dbReference type="ARBA" id="ARBA00022801"/>
    </source>
</evidence>
<evidence type="ECO:0000256" key="11">
    <source>
        <dbReference type="ARBA" id="ARBA00023128"/>
    </source>
</evidence>
<dbReference type="InterPro" id="IPR041453">
    <property type="entry name" value="Suv3_N"/>
</dbReference>
<dbReference type="EC" id="3.6.4.13" evidence="5"/>
<feature type="compositionally biased region" description="Basic and acidic residues" evidence="15">
    <location>
        <begin position="885"/>
        <end position="905"/>
    </location>
</feature>
<evidence type="ECO:0000256" key="15">
    <source>
        <dbReference type="SAM" id="MobiDB-lite"/>
    </source>
</evidence>
<comment type="caution">
    <text evidence="17">The sequence shown here is derived from an EMBL/GenBank/DDBJ whole genome shotgun (WGS) entry which is preliminary data.</text>
</comment>
<dbReference type="GO" id="GO:0005524">
    <property type="term" value="F:ATP binding"/>
    <property type="evidence" value="ECO:0007669"/>
    <property type="project" value="UniProtKB-KW"/>
</dbReference>
<dbReference type="InterPro" id="IPR027417">
    <property type="entry name" value="P-loop_NTPase"/>
</dbReference>
<evidence type="ECO:0000313" key="17">
    <source>
        <dbReference type="EMBL" id="CAB3370057.1"/>
    </source>
</evidence>
<evidence type="ECO:0000256" key="13">
    <source>
        <dbReference type="ARBA" id="ARBA00069703"/>
    </source>
</evidence>
<dbReference type="Pfam" id="PF15558">
    <property type="entry name" value="DUF4659"/>
    <property type="match status" value="1"/>
</dbReference>
<gene>
    <name evidence="17" type="ORF">CLODIP_2_CD14701</name>
</gene>
<evidence type="ECO:0000256" key="9">
    <source>
        <dbReference type="ARBA" id="ARBA00022840"/>
    </source>
</evidence>
<dbReference type="EMBL" id="CADEPI010000049">
    <property type="protein sequence ID" value="CAB3370057.1"/>
    <property type="molecule type" value="Genomic_DNA"/>
</dbReference>
<dbReference type="OrthoDB" id="6692397at2759"/>
<feature type="region of interest" description="Disordered" evidence="15">
    <location>
        <begin position="871"/>
        <end position="1063"/>
    </location>
</feature>
<feature type="compositionally biased region" description="Low complexity" evidence="15">
    <location>
        <begin position="1039"/>
        <end position="1051"/>
    </location>
</feature>
<evidence type="ECO:0000256" key="3">
    <source>
        <dbReference type="ARBA" id="ARBA00004173"/>
    </source>
</evidence>
<evidence type="ECO:0000259" key="16">
    <source>
        <dbReference type="PROSITE" id="PS51194"/>
    </source>
</evidence>
<dbReference type="FunFam" id="3.40.50.300:FF:000269">
    <property type="entry name" value="ATP-dependent RNA helicase SUPV3L1, mitochondrial"/>
    <property type="match status" value="1"/>
</dbReference>
<dbReference type="InterPro" id="IPR022192">
    <property type="entry name" value="SUV3_C"/>
</dbReference>
<feature type="domain" description="Helicase C-terminal" evidence="16">
    <location>
        <begin position="345"/>
        <end position="509"/>
    </location>
</feature>
<evidence type="ECO:0000256" key="5">
    <source>
        <dbReference type="ARBA" id="ARBA00012552"/>
    </source>
</evidence>
<evidence type="ECO:0000256" key="12">
    <source>
        <dbReference type="ARBA" id="ARBA00047984"/>
    </source>
</evidence>